<gene>
    <name evidence="1" type="ORF">MML48_4g00009500</name>
</gene>
<comment type="caution">
    <text evidence="1">The sequence shown here is derived from an EMBL/GenBank/DDBJ whole genome shotgun (WGS) entry which is preliminary data.</text>
</comment>
<proteinExistence type="predicted"/>
<accession>A0ACB9T7C0</accession>
<sequence length="164" mass="18307">MLCHRLETCVLGCYEIYLKAPIPASNWEGVREVNNVVLTCVQCGFGGCPGTEDCLYLNVYTSQVRVSSVLFYSVSNPPNEPAFLSDKIITLIQTGNYNHVPFVIGHNNAEGLFIHIPVKLMTGQNITTTDFTGYIPSDLKLQPGSEEEAIIAARIREFCLLWRY</sequence>
<keyword evidence="2" id="KW-1185">Reference proteome</keyword>
<evidence type="ECO:0000313" key="2">
    <source>
        <dbReference type="Proteomes" id="UP001056778"/>
    </source>
</evidence>
<organism evidence="1 2">
    <name type="scientific">Holotrichia oblita</name>
    <name type="common">Chafer beetle</name>
    <dbReference type="NCBI Taxonomy" id="644536"/>
    <lineage>
        <taxon>Eukaryota</taxon>
        <taxon>Metazoa</taxon>
        <taxon>Ecdysozoa</taxon>
        <taxon>Arthropoda</taxon>
        <taxon>Hexapoda</taxon>
        <taxon>Insecta</taxon>
        <taxon>Pterygota</taxon>
        <taxon>Neoptera</taxon>
        <taxon>Endopterygota</taxon>
        <taxon>Coleoptera</taxon>
        <taxon>Polyphaga</taxon>
        <taxon>Scarabaeiformia</taxon>
        <taxon>Scarabaeidae</taxon>
        <taxon>Melolonthinae</taxon>
        <taxon>Holotrichia</taxon>
    </lineage>
</organism>
<evidence type="ECO:0000313" key="1">
    <source>
        <dbReference type="EMBL" id="KAI4462720.1"/>
    </source>
</evidence>
<dbReference type="Proteomes" id="UP001056778">
    <property type="component" value="Chromosome 4"/>
</dbReference>
<dbReference type="EMBL" id="CM043018">
    <property type="protein sequence ID" value="KAI4462720.1"/>
    <property type="molecule type" value="Genomic_DNA"/>
</dbReference>
<name>A0ACB9T7C0_HOLOL</name>
<protein>
    <submittedName>
        <fullName evidence="1">Uncharacterized protein</fullName>
    </submittedName>
</protein>
<reference evidence="1" key="1">
    <citation type="submission" date="2022-04" db="EMBL/GenBank/DDBJ databases">
        <title>Chromosome-scale genome assembly of Holotrichia oblita Faldermann.</title>
        <authorList>
            <person name="Rongchong L."/>
        </authorList>
    </citation>
    <scope>NUCLEOTIDE SEQUENCE</scope>
    <source>
        <strain evidence="1">81SQS9</strain>
    </source>
</reference>